<proteinExistence type="predicted"/>
<dbReference type="STRING" id="1382798.PK35_00905"/>
<sequence length="203" mass="23510">MKTNTLHFIILITITLCLSCKQKSQATLTQYKYADKNPTISCNIETDDLFKEALYSFENDIINAYDKNGLNKLRAYRTFITYSMTNRVQFDKIISKQTKAVFDVLKTHTNLWDGNHLNYNHNLLSCLTQKMMDKNLKTTFKALVSTNSMSQQIFTPALQSNTSYSNDPYLQTFIALDYFYAKLFQVDFNSVDFEANETNQKAV</sequence>
<gene>
    <name evidence="1" type="ORF">PK35_00905</name>
</gene>
<comment type="caution">
    <text evidence="1">The sequence shown here is derived from an EMBL/GenBank/DDBJ whole genome shotgun (WGS) entry which is preliminary data.</text>
</comment>
<name>A0A0D7W5K3_9FLAO</name>
<dbReference type="RefSeq" id="WP_044624778.1">
    <property type="nucleotide sequence ID" value="NZ_JTDV01000001.1"/>
</dbReference>
<dbReference type="Proteomes" id="UP000032361">
    <property type="component" value="Unassembled WGS sequence"/>
</dbReference>
<accession>A0A0D7W5K3</accession>
<dbReference type="AlphaFoldDB" id="A0A0D7W5K3"/>
<evidence type="ECO:0000313" key="1">
    <source>
        <dbReference type="EMBL" id="KJD34395.1"/>
    </source>
</evidence>
<dbReference type="OrthoDB" id="1138655at2"/>
<organism evidence="1 2">
    <name type="scientific">Neotamlana nanhaiensis</name>
    <dbReference type="NCBI Taxonomy" id="1382798"/>
    <lineage>
        <taxon>Bacteria</taxon>
        <taxon>Pseudomonadati</taxon>
        <taxon>Bacteroidota</taxon>
        <taxon>Flavobacteriia</taxon>
        <taxon>Flavobacteriales</taxon>
        <taxon>Flavobacteriaceae</taxon>
        <taxon>Neotamlana</taxon>
    </lineage>
</organism>
<evidence type="ECO:0000313" key="2">
    <source>
        <dbReference type="Proteomes" id="UP000032361"/>
    </source>
</evidence>
<keyword evidence="2" id="KW-1185">Reference proteome</keyword>
<dbReference type="PATRIC" id="fig|1382798.3.peg.185"/>
<protein>
    <submittedName>
        <fullName evidence="1">Uncharacterized protein</fullName>
    </submittedName>
</protein>
<reference evidence="1 2" key="1">
    <citation type="journal article" date="2015" name="Antonie Van Leeuwenhoek">
        <title>Tamlana nanhaiensis sp. nov., isolated from surface seawater collected from the South China Sea.</title>
        <authorList>
            <person name="Liu X."/>
            <person name="Lai Q."/>
            <person name="Du Y."/>
            <person name="Li G."/>
            <person name="Sun F."/>
            <person name="Shao Z."/>
        </authorList>
    </citation>
    <scope>NUCLEOTIDE SEQUENCE [LARGE SCALE GENOMIC DNA]</scope>
    <source>
        <strain evidence="1 2">FHC16</strain>
    </source>
</reference>
<dbReference type="EMBL" id="JTDV01000001">
    <property type="protein sequence ID" value="KJD34395.1"/>
    <property type="molecule type" value="Genomic_DNA"/>
</dbReference>